<accession>A0A1B7JR26</accession>
<sequence length="50" mass="5593">MIIATVSFSLNNVTGNIGDIINKMNRNLIPAQPKLCATTLFSLWSNYHEQ</sequence>
<keyword evidence="2" id="KW-1185">Reference proteome</keyword>
<evidence type="ECO:0000313" key="1">
    <source>
        <dbReference type="EMBL" id="OAT50371.1"/>
    </source>
</evidence>
<dbReference type="Proteomes" id="UP000078224">
    <property type="component" value="Unassembled WGS sequence"/>
</dbReference>
<reference evidence="1 2" key="1">
    <citation type="submission" date="2016-04" db="EMBL/GenBank/DDBJ databases">
        <title>ATOL: Assembling a taxonomically balanced genome-scale reconstruction of the evolutionary history of the Enterobacteriaceae.</title>
        <authorList>
            <person name="Plunkett G.III."/>
            <person name="Neeno-Eckwall E.C."/>
            <person name="Glasner J.D."/>
            <person name="Perna N.T."/>
        </authorList>
    </citation>
    <scope>NUCLEOTIDE SEQUENCE [LARGE SCALE GENOMIC DNA]</scope>
    <source>
        <strain evidence="1 2">ATCC 35613</strain>
    </source>
</reference>
<dbReference type="EMBL" id="LXEW01000037">
    <property type="protein sequence ID" value="OAT50371.1"/>
    <property type="molecule type" value="Genomic_DNA"/>
</dbReference>
<dbReference type="PATRIC" id="fig|1354272.4.peg.2578"/>
<evidence type="ECO:0000313" key="2">
    <source>
        <dbReference type="Proteomes" id="UP000078224"/>
    </source>
</evidence>
<comment type="caution">
    <text evidence="1">The sequence shown here is derived from an EMBL/GenBank/DDBJ whole genome shotgun (WGS) entry which is preliminary data.</text>
</comment>
<name>A0A1B7JR26_9GAMM</name>
<dbReference type="AlphaFoldDB" id="A0A1B7JR26"/>
<gene>
    <name evidence="1" type="ORF">M998_2533</name>
</gene>
<organism evidence="1 2">
    <name type="scientific">Providencia heimbachae ATCC 35613</name>
    <dbReference type="NCBI Taxonomy" id="1354272"/>
    <lineage>
        <taxon>Bacteria</taxon>
        <taxon>Pseudomonadati</taxon>
        <taxon>Pseudomonadota</taxon>
        <taxon>Gammaproteobacteria</taxon>
        <taxon>Enterobacterales</taxon>
        <taxon>Morganellaceae</taxon>
        <taxon>Providencia</taxon>
    </lineage>
</organism>
<proteinExistence type="predicted"/>
<protein>
    <submittedName>
        <fullName evidence="1">Uncharacterized protein</fullName>
    </submittedName>
</protein>